<comment type="caution">
    <text evidence="2">The sequence shown here is derived from an EMBL/GenBank/DDBJ whole genome shotgun (WGS) entry which is preliminary data.</text>
</comment>
<proteinExistence type="predicted"/>
<organism evidence="2 3">
    <name type="scientific">Oculimacula yallundae</name>
    <dbReference type="NCBI Taxonomy" id="86028"/>
    <lineage>
        <taxon>Eukaryota</taxon>
        <taxon>Fungi</taxon>
        <taxon>Dikarya</taxon>
        <taxon>Ascomycota</taxon>
        <taxon>Pezizomycotina</taxon>
        <taxon>Leotiomycetes</taxon>
        <taxon>Helotiales</taxon>
        <taxon>Ploettnerulaceae</taxon>
        <taxon>Oculimacula</taxon>
    </lineage>
</organism>
<feature type="compositionally biased region" description="Polar residues" evidence="1">
    <location>
        <begin position="81"/>
        <end position="102"/>
    </location>
</feature>
<dbReference type="Proteomes" id="UP001595075">
    <property type="component" value="Unassembled WGS sequence"/>
</dbReference>
<reference evidence="2 3" key="1">
    <citation type="journal article" date="2024" name="Commun. Biol.">
        <title>Comparative genomic analysis of thermophilic fungi reveals convergent evolutionary adaptations and gene losses.</title>
        <authorList>
            <person name="Steindorff A.S."/>
            <person name="Aguilar-Pontes M.V."/>
            <person name="Robinson A.J."/>
            <person name="Andreopoulos B."/>
            <person name="LaButti K."/>
            <person name="Kuo A."/>
            <person name="Mondo S."/>
            <person name="Riley R."/>
            <person name="Otillar R."/>
            <person name="Haridas S."/>
            <person name="Lipzen A."/>
            <person name="Grimwood J."/>
            <person name="Schmutz J."/>
            <person name="Clum A."/>
            <person name="Reid I.D."/>
            <person name="Moisan M.C."/>
            <person name="Butler G."/>
            <person name="Nguyen T.T.M."/>
            <person name="Dewar K."/>
            <person name="Conant G."/>
            <person name="Drula E."/>
            <person name="Henrissat B."/>
            <person name="Hansel C."/>
            <person name="Singer S."/>
            <person name="Hutchinson M.I."/>
            <person name="de Vries R.P."/>
            <person name="Natvig D.O."/>
            <person name="Powell A.J."/>
            <person name="Tsang A."/>
            <person name="Grigoriev I.V."/>
        </authorList>
    </citation>
    <scope>NUCLEOTIDE SEQUENCE [LARGE SCALE GENOMIC DNA]</scope>
    <source>
        <strain evidence="2 3">CBS 494.80</strain>
    </source>
</reference>
<feature type="region of interest" description="Disordered" evidence="1">
    <location>
        <begin position="76"/>
        <end position="102"/>
    </location>
</feature>
<keyword evidence="3" id="KW-1185">Reference proteome</keyword>
<evidence type="ECO:0000313" key="3">
    <source>
        <dbReference type="Proteomes" id="UP001595075"/>
    </source>
</evidence>
<feature type="non-terminal residue" evidence="2">
    <location>
        <position position="102"/>
    </location>
</feature>
<accession>A0ABR4C1W5</accession>
<evidence type="ECO:0000313" key="2">
    <source>
        <dbReference type="EMBL" id="KAL2063884.1"/>
    </source>
</evidence>
<evidence type="ECO:0000256" key="1">
    <source>
        <dbReference type="SAM" id="MobiDB-lite"/>
    </source>
</evidence>
<protein>
    <submittedName>
        <fullName evidence="2">Uncharacterized protein</fullName>
    </submittedName>
</protein>
<sequence length="102" mass="11766">MRPPRSPPTLPSYRTHGPTQFKQSSIPQVKLRIASFLSPELDRTGRDGTLSTNHKSLQYQDPHKHLNFLRRRIFKRETFQRPRSPSPNGAERATTTCHSSFP</sequence>
<feature type="region of interest" description="Disordered" evidence="1">
    <location>
        <begin position="1"/>
        <end position="22"/>
    </location>
</feature>
<dbReference type="EMBL" id="JAZHXI010000014">
    <property type="protein sequence ID" value="KAL2063884.1"/>
    <property type="molecule type" value="Genomic_DNA"/>
</dbReference>
<gene>
    <name evidence="2" type="ORF">VTL71DRAFT_4378</name>
</gene>
<feature type="compositionally biased region" description="Pro residues" evidence="1">
    <location>
        <begin position="1"/>
        <end position="10"/>
    </location>
</feature>
<name>A0ABR4C1W5_9HELO</name>